<dbReference type="AlphaFoldDB" id="A0A7Y9G9F8"/>
<dbReference type="Proteomes" id="UP000591272">
    <property type="component" value="Unassembled WGS sequence"/>
</dbReference>
<reference evidence="1 2" key="1">
    <citation type="submission" date="2020-07" db="EMBL/GenBank/DDBJ databases">
        <title>Sequencing the genomes of 1000 actinobacteria strains.</title>
        <authorList>
            <person name="Klenk H.-P."/>
        </authorList>
    </citation>
    <scope>NUCLEOTIDE SEQUENCE [LARGE SCALE GENOMIC DNA]</scope>
    <source>
        <strain evidence="1 2">DSM 43461</strain>
    </source>
</reference>
<dbReference type="EMBL" id="JACCBT010000001">
    <property type="protein sequence ID" value="NYE12316.1"/>
    <property type="molecule type" value="Genomic_DNA"/>
</dbReference>
<name>A0A7Y9G9F8_9ACTN</name>
<protein>
    <submittedName>
        <fullName evidence="1">Uncharacterized protein</fullName>
    </submittedName>
</protein>
<keyword evidence="2" id="KW-1185">Reference proteome</keyword>
<comment type="caution">
    <text evidence="1">The sequence shown here is derived from an EMBL/GenBank/DDBJ whole genome shotgun (WGS) entry which is preliminary data.</text>
</comment>
<evidence type="ECO:0000313" key="2">
    <source>
        <dbReference type="Proteomes" id="UP000591272"/>
    </source>
</evidence>
<gene>
    <name evidence="1" type="ORF">BJ999_002612</name>
</gene>
<evidence type="ECO:0000313" key="1">
    <source>
        <dbReference type="EMBL" id="NYE12316.1"/>
    </source>
</evidence>
<proteinExistence type="predicted"/>
<accession>A0A7Y9G9F8</accession>
<organism evidence="1 2">
    <name type="scientific">Actinomadura citrea</name>
    <dbReference type="NCBI Taxonomy" id="46158"/>
    <lineage>
        <taxon>Bacteria</taxon>
        <taxon>Bacillati</taxon>
        <taxon>Actinomycetota</taxon>
        <taxon>Actinomycetes</taxon>
        <taxon>Streptosporangiales</taxon>
        <taxon>Thermomonosporaceae</taxon>
        <taxon>Actinomadura</taxon>
    </lineage>
</organism>
<sequence>MTVTVELTPPPAAVMAEWDEPLVRMASSAQRLPA</sequence>